<dbReference type="EMBL" id="UOEN01000255">
    <property type="protein sequence ID" value="VAW15138.1"/>
    <property type="molecule type" value="Genomic_DNA"/>
</dbReference>
<protein>
    <submittedName>
        <fullName evidence="1">Uncharacterized protein</fullName>
    </submittedName>
</protein>
<dbReference type="AlphaFoldDB" id="A0A3B0TAS1"/>
<name>A0A3B0TAS1_9ZZZZ</name>
<reference evidence="1" key="1">
    <citation type="submission" date="2018-06" db="EMBL/GenBank/DDBJ databases">
        <authorList>
            <person name="Zhirakovskaya E."/>
        </authorList>
    </citation>
    <scope>NUCLEOTIDE SEQUENCE</scope>
</reference>
<gene>
    <name evidence="1" type="ORF">MNBD_BACTEROID05-173</name>
</gene>
<evidence type="ECO:0000313" key="1">
    <source>
        <dbReference type="EMBL" id="VAW15138.1"/>
    </source>
</evidence>
<accession>A0A3B0TAS1</accession>
<sequence>MLKYALILSIVFIVYDQINGSLQFMNKKKVNNSVLYNPVKNLAQSIFPKLVRVVEEVDNK</sequence>
<organism evidence="1">
    <name type="scientific">hydrothermal vent metagenome</name>
    <dbReference type="NCBI Taxonomy" id="652676"/>
    <lineage>
        <taxon>unclassified sequences</taxon>
        <taxon>metagenomes</taxon>
        <taxon>ecological metagenomes</taxon>
    </lineage>
</organism>
<proteinExistence type="predicted"/>